<feature type="transmembrane region" description="Helical" evidence="1">
    <location>
        <begin position="70"/>
        <end position="89"/>
    </location>
</feature>
<keyword evidence="3" id="KW-1185">Reference proteome</keyword>
<dbReference type="KEGG" id="bwh:A9C19_00375"/>
<keyword evidence="1" id="KW-1133">Transmembrane helix</keyword>
<dbReference type="EMBL" id="CP016020">
    <property type="protein sequence ID" value="APH03329.1"/>
    <property type="molecule type" value="Genomic_DNA"/>
</dbReference>
<evidence type="ECO:0000256" key="1">
    <source>
        <dbReference type="SAM" id="Phobius"/>
    </source>
</evidence>
<keyword evidence="1" id="KW-0472">Membrane</keyword>
<protein>
    <submittedName>
        <fullName evidence="2">Uncharacterized protein</fullName>
    </submittedName>
</protein>
<evidence type="ECO:0000313" key="3">
    <source>
        <dbReference type="Proteomes" id="UP000181936"/>
    </source>
</evidence>
<evidence type="ECO:0000313" key="2">
    <source>
        <dbReference type="EMBL" id="APH03329.1"/>
    </source>
</evidence>
<proteinExistence type="predicted"/>
<name>A0A1L3MLV9_9BACI</name>
<sequence>MLREADYSIIGRLFCRVVANKWVFMSTRSRYNRSSHFYLREIFSKKVIFILIVASEKFRYCFYPEQEELFFSYLAGSFMWMIILIKFIGTSNNIEETRLNKRQYLC</sequence>
<reference evidence="2 3" key="1">
    <citation type="journal article" date="2016" name="Sci. Rep.">
        <title>Complete genome sequence and transcriptomic analysis of a novel marine strain Bacillus weihaiensis reveals the mechanism of brown algae degradation.</title>
        <authorList>
            <person name="Zhu Y."/>
            <person name="Chen P."/>
            <person name="Bao Y."/>
            <person name="Men Y."/>
            <person name="Zeng Y."/>
            <person name="Yang J."/>
            <person name="Sun J."/>
            <person name="Sun Y."/>
        </authorList>
    </citation>
    <scope>NUCLEOTIDE SEQUENCE [LARGE SCALE GENOMIC DNA]</scope>
    <source>
        <strain evidence="2 3">Alg07</strain>
    </source>
</reference>
<dbReference type="AlphaFoldDB" id="A0A1L3MLV9"/>
<accession>A0A1L3MLV9</accession>
<dbReference type="STRING" id="1547283.A9C19_00375"/>
<organism evidence="2 3">
    <name type="scientific">Bacillus weihaiensis</name>
    <dbReference type="NCBI Taxonomy" id="1547283"/>
    <lineage>
        <taxon>Bacteria</taxon>
        <taxon>Bacillati</taxon>
        <taxon>Bacillota</taxon>
        <taxon>Bacilli</taxon>
        <taxon>Bacillales</taxon>
        <taxon>Bacillaceae</taxon>
        <taxon>Bacillus</taxon>
    </lineage>
</organism>
<keyword evidence="1" id="KW-0812">Transmembrane</keyword>
<gene>
    <name evidence="2" type="ORF">A9C19_00375</name>
</gene>
<feature type="transmembrane region" description="Helical" evidence="1">
    <location>
        <begin position="37"/>
        <end position="55"/>
    </location>
</feature>
<dbReference type="Proteomes" id="UP000181936">
    <property type="component" value="Chromosome"/>
</dbReference>